<protein>
    <recommendedName>
        <fullName evidence="4">DhaK domain-containing protein</fullName>
    </recommendedName>
</protein>
<feature type="compositionally biased region" description="Acidic residues" evidence="1">
    <location>
        <begin position="477"/>
        <end position="486"/>
    </location>
</feature>
<evidence type="ECO:0008006" key="4">
    <source>
        <dbReference type="Google" id="ProtNLM"/>
    </source>
</evidence>
<dbReference type="OrthoDB" id="4152926at2759"/>
<dbReference type="EMBL" id="LGRB01000020">
    <property type="protein sequence ID" value="OCT44653.1"/>
    <property type="molecule type" value="Genomic_DNA"/>
</dbReference>
<feature type="compositionally biased region" description="Basic and acidic residues" evidence="1">
    <location>
        <begin position="342"/>
        <end position="355"/>
    </location>
</feature>
<feature type="compositionally biased region" description="Polar residues" evidence="1">
    <location>
        <begin position="450"/>
        <end position="459"/>
    </location>
</feature>
<gene>
    <name evidence="2" type="ORF">CLCR_05839</name>
</gene>
<dbReference type="VEuPathDB" id="FungiDB:G647_07324"/>
<proteinExistence type="predicted"/>
<evidence type="ECO:0000313" key="3">
    <source>
        <dbReference type="Proteomes" id="UP000094526"/>
    </source>
</evidence>
<evidence type="ECO:0000256" key="1">
    <source>
        <dbReference type="SAM" id="MobiDB-lite"/>
    </source>
</evidence>
<feature type="region of interest" description="Disordered" evidence="1">
    <location>
        <begin position="423"/>
        <end position="486"/>
    </location>
</feature>
<reference evidence="3" key="1">
    <citation type="submission" date="2015-07" db="EMBL/GenBank/DDBJ databases">
        <authorList>
            <person name="Teixeira M.M."/>
            <person name="Souza R.C."/>
            <person name="Almeida L.G."/>
            <person name="Vicente V.A."/>
            <person name="de Hoog S."/>
            <person name="Bocca A.L."/>
            <person name="de Almeida S.R."/>
            <person name="Vasconcelos A.T."/>
            <person name="Felipe M.S."/>
        </authorList>
    </citation>
    <scope>NUCLEOTIDE SEQUENCE [LARGE SCALE GENOMIC DNA]</scope>
    <source>
        <strain evidence="3">KSF</strain>
    </source>
</reference>
<dbReference type="AlphaFoldDB" id="A0A1C1C7Y0"/>
<sequence>MTSDTISLLDLPAHYGIKVSDIVHFRSKDPGSLTSNYPCEDVTTGPGMLLVCKIIDALRRWDTHGIYTDEDVAKVGALVTSNVKSVHSAQVHDEVERVTGAASGGPTTACDVPRLTVETLLKGLLDRHVTRDSAVHVNSNEPVVLGNLDEDKAGRVDAEKRDMLNYVVDIATTELRDVWNIWPVRVYGAYGLPMSKLGYGQGEVEEGSVPGFSITLLNVVNTDIGGPSMPQLLDASCDATEWGRVIRKELWRDRDLVSREDQDFVSDQQAGFTADADNASEHSLGSVDDEDDGSVGSDAPRLAIFNSPGQPHASSPDQELESTEFVGSGAEDHHTGQTADDFQSREDQPPAHHDSPAAGDGDDKDTDNQGLAEPGTQEQASPQDIPLPEPVRIEHPTWDRLDDSMSLLDLIKAQASTIAPFGAGTAGHGVADVEGNVAESKTTGDAAEVQSASPESGSNPDIVESAAAGARQTEEASPSDEEYVMI</sequence>
<comment type="caution">
    <text evidence="2">The sequence shown here is derived from an EMBL/GenBank/DDBJ whole genome shotgun (WGS) entry which is preliminary data.</text>
</comment>
<dbReference type="VEuPathDB" id="FungiDB:CLCR_05839"/>
<evidence type="ECO:0000313" key="2">
    <source>
        <dbReference type="EMBL" id="OCT44653.1"/>
    </source>
</evidence>
<feature type="compositionally biased region" description="Polar residues" evidence="1">
    <location>
        <begin position="307"/>
        <end position="317"/>
    </location>
</feature>
<dbReference type="Proteomes" id="UP000094526">
    <property type="component" value="Unassembled WGS sequence"/>
</dbReference>
<feature type="region of interest" description="Disordered" evidence="1">
    <location>
        <begin position="267"/>
        <end position="398"/>
    </location>
</feature>
<organism evidence="2 3">
    <name type="scientific">Cladophialophora carrionii</name>
    <dbReference type="NCBI Taxonomy" id="86049"/>
    <lineage>
        <taxon>Eukaryota</taxon>
        <taxon>Fungi</taxon>
        <taxon>Dikarya</taxon>
        <taxon>Ascomycota</taxon>
        <taxon>Pezizomycotina</taxon>
        <taxon>Eurotiomycetes</taxon>
        <taxon>Chaetothyriomycetidae</taxon>
        <taxon>Chaetothyriales</taxon>
        <taxon>Herpotrichiellaceae</taxon>
        <taxon>Cladophialophora</taxon>
    </lineage>
</organism>
<name>A0A1C1C7Y0_9EURO</name>
<dbReference type="STRING" id="86049.A0A1C1C7Y0"/>
<keyword evidence="3" id="KW-1185">Reference proteome</keyword>
<accession>A0A1C1C7Y0</accession>